<evidence type="ECO:0000313" key="3">
    <source>
        <dbReference type="EMBL" id="WDH83867.1"/>
    </source>
</evidence>
<dbReference type="RefSeq" id="WP_205053736.1">
    <property type="nucleotide sequence ID" value="NZ_CP118101.1"/>
</dbReference>
<organism evidence="3 4">
    <name type="scientific">Paenibacillus urinalis</name>
    <dbReference type="NCBI Taxonomy" id="521520"/>
    <lineage>
        <taxon>Bacteria</taxon>
        <taxon>Bacillati</taxon>
        <taxon>Bacillota</taxon>
        <taxon>Bacilli</taxon>
        <taxon>Bacillales</taxon>
        <taxon>Paenibacillaceae</taxon>
        <taxon>Paenibacillus</taxon>
    </lineage>
</organism>
<dbReference type="Pfam" id="PF01730">
    <property type="entry name" value="UreF"/>
    <property type="match status" value="1"/>
</dbReference>
<dbReference type="PANTHER" id="PTHR33620:SF1">
    <property type="entry name" value="UREASE ACCESSORY PROTEIN F"/>
    <property type="match status" value="1"/>
</dbReference>
<dbReference type="InterPro" id="IPR038277">
    <property type="entry name" value="UreF_sf"/>
</dbReference>
<accession>A0AAX3N2T6</accession>
<protein>
    <submittedName>
        <fullName evidence="3">Urease accessory UreF family protein</fullName>
    </submittedName>
</protein>
<reference evidence="3" key="1">
    <citation type="submission" date="2023-02" db="EMBL/GenBank/DDBJ databases">
        <title>Pathogen: clinical or host-associated sample.</title>
        <authorList>
            <person name="Hergert J."/>
            <person name="Casey R."/>
            <person name="Wagner J."/>
            <person name="Young E.L."/>
            <person name="Oakeson K.F."/>
        </authorList>
    </citation>
    <scope>NUCLEOTIDE SEQUENCE</scope>
    <source>
        <strain evidence="3">2022CK-00830</strain>
    </source>
</reference>
<evidence type="ECO:0000313" key="4">
    <source>
        <dbReference type="Proteomes" id="UP001220962"/>
    </source>
</evidence>
<dbReference type="InterPro" id="IPR002639">
    <property type="entry name" value="UreF"/>
</dbReference>
<dbReference type="GO" id="GO:0016151">
    <property type="term" value="F:nickel cation binding"/>
    <property type="evidence" value="ECO:0007669"/>
    <property type="project" value="InterPro"/>
</dbReference>
<sequence>MNRGNKLLDYVKLLDSSLQVGGFSHSFGLKSYIEEGTIQTTTDLETFMRCELHPSLVQLEGMAIKAIYTAVEQKDEWRIALIDKMLHVKRTPVYKRESSRAMGKRLIKLSKALHPWMDFEHFEALIHRYDAVGSLPVVHAWINTQLEVTADDAASGYLHAAKDVCLIHARRLLNIETCDLNTLSSLLDSDLEEEWNRARTASLQPFQNSILSMQSLIPGFPFHEPGIEHTRA</sequence>
<proteinExistence type="predicted"/>
<dbReference type="Proteomes" id="UP001220962">
    <property type="component" value="Chromosome"/>
</dbReference>
<dbReference type="Gene3D" id="1.10.4190.10">
    <property type="entry name" value="Urease accessory protein UreF"/>
    <property type="match status" value="1"/>
</dbReference>
<evidence type="ECO:0000256" key="2">
    <source>
        <dbReference type="ARBA" id="ARBA00023186"/>
    </source>
</evidence>
<dbReference type="EMBL" id="CP118101">
    <property type="protein sequence ID" value="WDH83867.1"/>
    <property type="molecule type" value="Genomic_DNA"/>
</dbReference>
<keyword evidence="2" id="KW-0143">Chaperone</keyword>
<keyword evidence="1" id="KW-0996">Nickel insertion</keyword>
<evidence type="ECO:0000256" key="1">
    <source>
        <dbReference type="ARBA" id="ARBA00022988"/>
    </source>
</evidence>
<dbReference type="AlphaFoldDB" id="A0AAX3N2T6"/>
<name>A0AAX3N2T6_9BACL</name>
<gene>
    <name evidence="3" type="ORF">PUW23_06510</name>
</gene>
<dbReference type="PANTHER" id="PTHR33620">
    <property type="entry name" value="UREASE ACCESSORY PROTEIN F"/>
    <property type="match status" value="1"/>
</dbReference>